<name>A0A7Y9S4Z6_9MICC</name>
<gene>
    <name evidence="1" type="ORF">FHU41_000456</name>
</gene>
<dbReference type="Proteomes" id="UP000521748">
    <property type="component" value="Unassembled WGS sequence"/>
</dbReference>
<proteinExistence type="predicted"/>
<keyword evidence="2" id="KW-1185">Reference proteome</keyword>
<organism evidence="1 2">
    <name type="scientific">Psychromicrobium silvestre</name>
    <dbReference type="NCBI Taxonomy" id="1645614"/>
    <lineage>
        <taxon>Bacteria</taxon>
        <taxon>Bacillati</taxon>
        <taxon>Actinomycetota</taxon>
        <taxon>Actinomycetes</taxon>
        <taxon>Micrococcales</taxon>
        <taxon>Micrococcaceae</taxon>
        <taxon>Psychromicrobium</taxon>
    </lineage>
</organism>
<comment type="caution">
    <text evidence="1">The sequence shown here is derived from an EMBL/GenBank/DDBJ whole genome shotgun (WGS) entry which is preliminary data.</text>
</comment>
<sequence>MFSEVCTAAMARLRSQAELQIRSGIIDPRIREQMREPLIIDEGSLYFEDEIRNVGRVTLESMWYDVDREAFVNKLALDWLINQPDRVVQKPTAADFETFGVRCAAQGVILARAVLTSARAITERPQIVYITLDFEKGEYDAWFPTATFRFTAYRFGVTPGGEWINIDPKDRSSYVMSIRLE</sequence>
<dbReference type="AlphaFoldDB" id="A0A7Y9S4Z6"/>
<accession>A0A7Y9S4Z6</accession>
<dbReference type="RefSeq" id="WP_179388024.1">
    <property type="nucleotide sequence ID" value="NZ_JACBYQ010000001.1"/>
</dbReference>
<evidence type="ECO:0000313" key="1">
    <source>
        <dbReference type="EMBL" id="NYE94235.1"/>
    </source>
</evidence>
<reference evidence="1 2" key="1">
    <citation type="submission" date="2020-07" db="EMBL/GenBank/DDBJ databases">
        <title>Sequencing the genomes of 1000 actinobacteria strains.</title>
        <authorList>
            <person name="Klenk H.-P."/>
        </authorList>
    </citation>
    <scope>NUCLEOTIDE SEQUENCE [LARGE SCALE GENOMIC DNA]</scope>
    <source>
        <strain evidence="1 2">DSM 102047</strain>
    </source>
</reference>
<dbReference type="EMBL" id="JACBYQ010000001">
    <property type="protein sequence ID" value="NYE94235.1"/>
    <property type="molecule type" value="Genomic_DNA"/>
</dbReference>
<protein>
    <submittedName>
        <fullName evidence="1">Uncharacterized protein</fullName>
    </submittedName>
</protein>
<evidence type="ECO:0000313" key="2">
    <source>
        <dbReference type="Proteomes" id="UP000521748"/>
    </source>
</evidence>